<comment type="caution">
    <text evidence="3">The sequence shown here is derived from an EMBL/GenBank/DDBJ whole genome shotgun (WGS) entry which is preliminary data.</text>
</comment>
<keyword evidence="2" id="KW-0732">Signal</keyword>
<feature type="repeat" description="TPR" evidence="1">
    <location>
        <begin position="268"/>
        <end position="301"/>
    </location>
</feature>
<name>A0ABQ1WZW7_9BACT</name>
<evidence type="ECO:0000313" key="3">
    <source>
        <dbReference type="EMBL" id="GGG50430.1"/>
    </source>
</evidence>
<dbReference type="SUPFAM" id="SSF48452">
    <property type="entry name" value="TPR-like"/>
    <property type="match status" value="1"/>
</dbReference>
<keyword evidence="4" id="KW-1185">Reference proteome</keyword>
<keyword evidence="1" id="KW-0802">TPR repeat</keyword>
<dbReference type="PANTHER" id="PTHR12558">
    <property type="entry name" value="CELL DIVISION CYCLE 16,23,27"/>
    <property type="match status" value="1"/>
</dbReference>
<dbReference type="InterPro" id="IPR011990">
    <property type="entry name" value="TPR-like_helical_dom_sf"/>
</dbReference>
<feature type="signal peptide" evidence="2">
    <location>
        <begin position="1"/>
        <end position="34"/>
    </location>
</feature>
<dbReference type="PROSITE" id="PS50005">
    <property type="entry name" value="TPR"/>
    <property type="match status" value="1"/>
</dbReference>
<dbReference type="Pfam" id="PF13414">
    <property type="entry name" value="TPR_11"/>
    <property type="match status" value="1"/>
</dbReference>
<feature type="chain" id="PRO_5046341289" description="Tetratricopeptide repeat protein" evidence="2">
    <location>
        <begin position="35"/>
        <end position="395"/>
    </location>
</feature>
<protein>
    <recommendedName>
        <fullName evidence="5">Tetratricopeptide repeat protein</fullName>
    </recommendedName>
</protein>
<evidence type="ECO:0000313" key="4">
    <source>
        <dbReference type="Proteomes" id="UP000601361"/>
    </source>
</evidence>
<reference evidence="4" key="1">
    <citation type="journal article" date="2019" name="Int. J. Syst. Evol. Microbiol.">
        <title>The Global Catalogue of Microorganisms (GCM) 10K type strain sequencing project: providing services to taxonomists for standard genome sequencing and annotation.</title>
        <authorList>
            <consortium name="The Broad Institute Genomics Platform"/>
            <consortium name="The Broad Institute Genome Sequencing Center for Infectious Disease"/>
            <person name="Wu L."/>
            <person name="Ma J."/>
        </authorList>
    </citation>
    <scope>NUCLEOTIDE SEQUENCE [LARGE SCALE GENOMIC DNA]</scope>
    <source>
        <strain evidence="4">CGMCC 1.12990</strain>
    </source>
</reference>
<dbReference type="Gene3D" id="1.25.40.10">
    <property type="entry name" value="Tetratricopeptide repeat domain"/>
    <property type="match status" value="2"/>
</dbReference>
<dbReference type="EMBL" id="BMGS01000007">
    <property type="protein sequence ID" value="GGG50430.1"/>
    <property type="molecule type" value="Genomic_DNA"/>
</dbReference>
<dbReference type="InterPro" id="IPR019734">
    <property type="entry name" value="TPR_rpt"/>
</dbReference>
<gene>
    <name evidence="3" type="ORF">GCM10011378_28210</name>
</gene>
<proteinExistence type="predicted"/>
<accession>A0ABQ1WZW7</accession>
<organism evidence="3 4">
    <name type="scientific">Hymenobacter glacieicola</name>
    <dbReference type="NCBI Taxonomy" id="1562124"/>
    <lineage>
        <taxon>Bacteria</taxon>
        <taxon>Pseudomonadati</taxon>
        <taxon>Bacteroidota</taxon>
        <taxon>Cytophagia</taxon>
        <taxon>Cytophagales</taxon>
        <taxon>Hymenobacteraceae</taxon>
        <taxon>Hymenobacter</taxon>
    </lineage>
</organism>
<dbReference type="Proteomes" id="UP000601361">
    <property type="component" value="Unassembled WGS sequence"/>
</dbReference>
<evidence type="ECO:0008006" key="5">
    <source>
        <dbReference type="Google" id="ProtNLM"/>
    </source>
</evidence>
<sequence>MQFLSLNRIFFSKLPMKKTLLTLVAAAALHTASAQNSAVTNAILFQKQGTLDKARTEIDKAITNEKTQGKAKTWYTRGEIYEGIVASPIYGKTVPAAEATKTAFESYSKAVNLEGKDSEYGKMATQKLDGLYGLALNSGVESYNGKDFAKAIESYKMAQQIRPQDSTAYLYAAYASEANQDFAGAKEMYGKLQGIGYKSPQMYGRLLQIARQEKNDAAAMKVLQDALVAYPTNKGFMLEELNMYISSGRGKEALDKIDRAIAADPTNSNLYAVKGSILDQDKQPAKALEAYKKAVEVDPSNFDANFNLGVYNYNKAADLYTKASKMSLAEYQKSGKKFEADGKKYFQESLPYFEKALQAQPDDRATISSLQKAYLRVGRTADSEKMSAKLDSLKK</sequence>
<dbReference type="SMART" id="SM00028">
    <property type="entry name" value="TPR"/>
    <property type="match status" value="3"/>
</dbReference>
<dbReference type="PANTHER" id="PTHR12558:SF13">
    <property type="entry name" value="CELL DIVISION CYCLE PROTEIN 27 HOMOLOG"/>
    <property type="match status" value="1"/>
</dbReference>
<evidence type="ECO:0000256" key="1">
    <source>
        <dbReference type="PROSITE-ProRule" id="PRU00339"/>
    </source>
</evidence>
<evidence type="ECO:0000256" key="2">
    <source>
        <dbReference type="SAM" id="SignalP"/>
    </source>
</evidence>